<dbReference type="EMBL" id="JBEPMJ010000001">
    <property type="protein sequence ID" value="MET3748789.1"/>
    <property type="molecule type" value="Genomic_DNA"/>
</dbReference>
<keyword evidence="7" id="KW-0829">Tyrosine-protein kinase</keyword>
<evidence type="ECO:0000313" key="10">
    <source>
        <dbReference type="EMBL" id="MET3748789.1"/>
    </source>
</evidence>
<evidence type="ECO:0000256" key="5">
    <source>
        <dbReference type="ARBA" id="ARBA00022777"/>
    </source>
</evidence>
<dbReference type="RefSeq" id="WP_257463640.1">
    <property type="nucleotide sequence ID" value="NZ_BAABXP010000002.1"/>
</dbReference>
<dbReference type="InterPro" id="IPR005702">
    <property type="entry name" value="Wzc-like_C"/>
</dbReference>
<comment type="catalytic activity">
    <reaction evidence="8">
        <text>L-tyrosyl-[protein] + ATP = O-phospho-L-tyrosyl-[protein] + ADP + H(+)</text>
        <dbReference type="Rhea" id="RHEA:10596"/>
        <dbReference type="Rhea" id="RHEA-COMP:10136"/>
        <dbReference type="Rhea" id="RHEA-COMP:20101"/>
        <dbReference type="ChEBI" id="CHEBI:15378"/>
        <dbReference type="ChEBI" id="CHEBI:30616"/>
        <dbReference type="ChEBI" id="CHEBI:46858"/>
        <dbReference type="ChEBI" id="CHEBI:61978"/>
        <dbReference type="ChEBI" id="CHEBI:456216"/>
        <dbReference type="EC" id="2.7.10.2"/>
    </reaction>
</comment>
<keyword evidence="5" id="KW-0418">Kinase</keyword>
<evidence type="ECO:0000256" key="8">
    <source>
        <dbReference type="ARBA" id="ARBA00051245"/>
    </source>
</evidence>
<evidence type="ECO:0000256" key="1">
    <source>
        <dbReference type="ARBA" id="ARBA00007316"/>
    </source>
</evidence>
<comment type="similarity">
    <text evidence="1">Belongs to the CpsD/CapB family.</text>
</comment>
<dbReference type="EC" id="2.7.10.2" evidence="2"/>
<evidence type="ECO:0000256" key="2">
    <source>
        <dbReference type="ARBA" id="ARBA00011903"/>
    </source>
</evidence>
<reference evidence="10 11" key="1">
    <citation type="submission" date="2024-06" db="EMBL/GenBank/DDBJ databases">
        <title>Genomic Encyclopedia of Type Strains, Phase IV (KMG-IV): sequencing the most valuable type-strain genomes for metagenomic binning, comparative biology and taxonomic classification.</title>
        <authorList>
            <person name="Goeker M."/>
        </authorList>
    </citation>
    <scope>NUCLEOTIDE SEQUENCE [LARGE SCALE GENOMIC DNA]</scope>
    <source>
        <strain evidence="10 11">DSM 29492</strain>
    </source>
</reference>
<evidence type="ECO:0000313" key="11">
    <source>
        <dbReference type="Proteomes" id="UP001549106"/>
    </source>
</evidence>
<dbReference type="NCBIfam" id="TIGR01007">
    <property type="entry name" value="eps_fam"/>
    <property type="match status" value="1"/>
</dbReference>
<name>A0ABV2LY93_9FIRM</name>
<dbReference type="Gene3D" id="3.40.50.300">
    <property type="entry name" value="P-loop containing nucleotide triphosphate hydrolases"/>
    <property type="match status" value="1"/>
</dbReference>
<gene>
    <name evidence="10" type="ORF">ABID24_000005</name>
</gene>
<dbReference type="CDD" id="cd05387">
    <property type="entry name" value="BY-kinase"/>
    <property type="match status" value="1"/>
</dbReference>
<evidence type="ECO:0000256" key="6">
    <source>
        <dbReference type="ARBA" id="ARBA00022840"/>
    </source>
</evidence>
<dbReference type="Proteomes" id="UP001549106">
    <property type="component" value="Unassembled WGS sequence"/>
</dbReference>
<dbReference type="InterPro" id="IPR027417">
    <property type="entry name" value="P-loop_NTPase"/>
</dbReference>
<dbReference type="Pfam" id="PF13614">
    <property type="entry name" value="AAA_31"/>
    <property type="match status" value="1"/>
</dbReference>
<keyword evidence="11" id="KW-1185">Reference proteome</keyword>
<sequence>MKRVSMQDVRKTDYYYEEAIKTLLTNIKFAGKDVKTILLTSCYPNEGKSDITFSLAREMAASGKRVLLLDTDMRKSTYALRFRVAESVSGLSQFLSGQIGIADLLYSTNYENLDIIFAGPSVPNPSALLGEGIFSTLMKKLREHYDYIFVDTPPLGTIIDAAIVAQKCDGAVLVVESEAVSHKVAKKVLVQIEKSGCRTLGAVLNKVDMKKDKYYSRYSGKYAAYYEKMKEDQNKN</sequence>
<dbReference type="SUPFAM" id="SSF52540">
    <property type="entry name" value="P-loop containing nucleoside triphosphate hydrolases"/>
    <property type="match status" value="1"/>
</dbReference>
<evidence type="ECO:0000256" key="4">
    <source>
        <dbReference type="ARBA" id="ARBA00022741"/>
    </source>
</evidence>
<keyword evidence="6" id="KW-0067">ATP-binding</keyword>
<proteinExistence type="inferred from homology"/>
<organism evidence="10 11">
    <name type="scientific">Blautia caecimuris</name>
    <dbReference type="NCBI Taxonomy" id="1796615"/>
    <lineage>
        <taxon>Bacteria</taxon>
        <taxon>Bacillati</taxon>
        <taxon>Bacillota</taxon>
        <taxon>Clostridia</taxon>
        <taxon>Lachnospirales</taxon>
        <taxon>Lachnospiraceae</taxon>
        <taxon>Blautia</taxon>
    </lineage>
</organism>
<feature type="domain" description="AAA" evidence="9">
    <location>
        <begin position="47"/>
        <end position="194"/>
    </location>
</feature>
<evidence type="ECO:0000259" key="9">
    <source>
        <dbReference type="Pfam" id="PF13614"/>
    </source>
</evidence>
<keyword evidence="3" id="KW-0808">Transferase</keyword>
<dbReference type="InterPro" id="IPR050445">
    <property type="entry name" value="Bact_polysacc_biosynth/exp"/>
</dbReference>
<keyword evidence="4" id="KW-0547">Nucleotide-binding</keyword>
<dbReference type="InterPro" id="IPR025669">
    <property type="entry name" value="AAA_dom"/>
</dbReference>
<evidence type="ECO:0000256" key="3">
    <source>
        <dbReference type="ARBA" id="ARBA00022679"/>
    </source>
</evidence>
<accession>A0ABV2LY93</accession>
<comment type="caution">
    <text evidence="10">The sequence shown here is derived from an EMBL/GenBank/DDBJ whole genome shotgun (WGS) entry which is preliminary data.</text>
</comment>
<protein>
    <recommendedName>
        <fullName evidence="2">non-specific protein-tyrosine kinase</fullName>
        <ecNumber evidence="2">2.7.10.2</ecNumber>
    </recommendedName>
</protein>
<dbReference type="PANTHER" id="PTHR32309">
    <property type="entry name" value="TYROSINE-PROTEIN KINASE"/>
    <property type="match status" value="1"/>
</dbReference>
<dbReference type="PANTHER" id="PTHR32309:SF13">
    <property type="entry name" value="FERRIC ENTEROBACTIN TRANSPORT PROTEIN FEPE"/>
    <property type="match status" value="1"/>
</dbReference>
<evidence type="ECO:0000256" key="7">
    <source>
        <dbReference type="ARBA" id="ARBA00023137"/>
    </source>
</evidence>